<dbReference type="AlphaFoldDB" id="X0V6W0"/>
<evidence type="ECO:0000259" key="1">
    <source>
        <dbReference type="Pfam" id="PF01370"/>
    </source>
</evidence>
<dbReference type="Gene3D" id="3.40.50.720">
    <property type="entry name" value="NAD(P)-binding Rossmann-like Domain"/>
    <property type="match status" value="1"/>
</dbReference>
<feature type="domain" description="NAD-dependent epimerase/dehydratase" evidence="1">
    <location>
        <begin position="9"/>
        <end position="39"/>
    </location>
</feature>
<accession>X0V6W0</accession>
<name>X0V6W0_9ZZZZ</name>
<dbReference type="SUPFAM" id="SSF51735">
    <property type="entry name" value="NAD(P)-binding Rossmann-fold domains"/>
    <property type="match status" value="1"/>
</dbReference>
<comment type="caution">
    <text evidence="2">The sequence shown here is derived from an EMBL/GenBank/DDBJ whole genome shotgun (WGS) entry which is preliminary data.</text>
</comment>
<evidence type="ECO:0000313" key="2">
    <source>
        <dbReference type="EMBL" id="GAG13850.1"/>
    </source>
</evidence>
<reference evidence="2" key="1">
    <citation type="journal article" date="2014" name="Front. Microbiol.">
        <title>High frequency of phylogenetically diverse reductive dehalogenase-homologous genes in deep subseafloor sedimentary metagenomes.</title>
        <authorList>
            <person name="Kawai M."/>
            <person name="Futagami T."/>
            <person name="Toyoda A."/>
            <person name="Takaki Y."/>
            <person name="Nishi S."/>
            <person name="Hori S."/>
            <person name="Arai W."/>
            <person name="Tsubouchi T."/>
            <person name="Morono Y."/>
            <person name="Uchiyama I."/>
            <person name="Ito T."/>
            <person name="Fujiyama A."/>
            <person name="Inagaki F."/>
            <person name="Takami H."/>
        </authorList>
    </citation>
    <scope>NUCLEOTIDE SEQUENCE</scope>
    <source>
        <strain evidence="2">Expedition CK06-06</strain>
    </source>
</reference>
<sequence>MTYWDGKQVIVTGGSGFVGRHLVRLLREKGADVFVPNARNFDLFGDTQLELW</sequence>
<dbReference type="Pfam" id="PF01370">
    <property type="entry name" value="Epimerase"/>
    <property type="match status" value="1"/>
</dbReference>
<organism evidence="2">
    <name type="scientific">marine sediment metagenome</name>
    <dbReference type="NCBI Taxonomy" id="412755"/>
    <lineage>
        <taxon>unclassified sequences</taxon>
        <taxon>metagenomes</taxon>
        <taxon>ecological metagenomes</taxon>
    </lineage>
</organism>
<dbReference type="EMBL" id="BARS01022484">
    <property type="protein sequence ID" value="GAG13850.1"/>
    <property type="molecule type" value="Genomic_DNA"/>
</dbReference>
<dbReference type="InterPro" id="IPR036291">
    <property type="entry name" value="NAD(P)-bd_dom_sf"/>
</dbReference>
<dbReference type="InterPro" id="IPR001509">
    <property type="entry name" value="Epimerase_deHydtase"/>
</dbReference>
<protein>
    <recommendedName>
        <fullName evidence="1">NAD-dependent epimerase/dehydratase domain-containing protein</fullName>
    </recommendedName>
</protein>
<proteinExistence type="predicted"/>
<gene>
    <name evidence="2" type="ORF">S01H1_35941</name>
</gene>